<protein>
    <submittedName>
        <fullName evidence="1">Predicted protein</fullName>
    </submittedName>
</protein>
<evidence type="ECO:0000313" key="1">
    <source>
        <dbReference type="EMBL" id="EDR04352.1"/>
    </source>
</evidence>
<evidence type="ECO:0000313" key="2">
    <source>
        <dbReference type="Proteomes" id="UP000001194"/>
    </source>
</evidence>
<dbReference type="RefSeq" id="XP_001884871.1">
    <property type="nucleotide sequence ID" value="XM_001884836.1"/>
</dbReference>
<proteinExistence type="predicted"/>
<dbReference type="EMBL" id="DS547118">
    <property type="protein sequence ID" value="EDR04352.1"/>
    <property type="molecule type" value="Genomic_DNA"/>
</dbReference>
<organism evidence="2">
    <name type="scientific">Laccaria bicolor (strain S238N-H82 / ATCC MYA-4686)</name>
    <name type="common">Bicoloured deceiver</name>
    <name type="synonym">Laccaria laccata var. bicolor</name>
    <dbReference type="NCBI Taxonomy" id="486041"/>
    <lineage>
        <taxon>Eukaryota</taxon>
        <taxon>Fungi</taxon>
        <taxon>Dikarya</taxon>
        <taxon>Basidiomycota</taxon>
        <taxon>Agaricomycotina</taxon>
        <taxon>Agaricomycetes</taxon>
        <taxon>Agaricomycetidae</taxon>
        <taxon>Agaricales</taxon>
        <taxon>Agaricineae</taxon>
        <taxon>Hydnangiaceae</taxon>
        <taxon>Laccaria</taxon>
    </lineage>
</organism>
<accession>B0DLU5</accession>
<name>B0DLU5_LACBS</name>
<dbReference type="InParanoid" id="B0DLU5"/>
<keyword evidence="2" id="KW-1185">Reference proteome</keyword>
<sequence length="82" mass="9473">MPSWNVFWRSSHFRMNPESFKISSRTLGHGFANQHLAAPGLIILSVQRRLESLTCLTRSRTQSRGCVLESERSCRQVLLDRK</sequence>
<dbReference type="HOGENOM" id="CLU_2558669_0_0_1"/>
<reference evidence="1 2" key="1">
    <citation type="journal article" date="2008" name="Nature">
        <title>The genome of Laccaria bicolor provides insights into mycorrhizal symbiosis.</title>
        <authorList>
            <person name="Martin F."/>
            <person name="Aerts A."/>
            <person name="Ahren D."/>
            <person name="Brun A."/>
            <person name="Danchin E.G.J."/>
            <person name="Duchaussoy F."/>
            <person name="Gibon J."/>
            <person name="Kohler A."/>
            <person name="Lindquist E."/>
            <person name="Pereda V."/>
            <person name="Salamov A."/>
            <person name="Shapiro H.J."/>
            <person name="Wuyts J."/>
            <person name="Blaudez D."/>
            <person name="Buee M."/>
            <person name="Brokstein P."/>
            <person name="Canbaeck B."/>
            <person name="Cohen D."/>
            <person name="Courty P.E."/>
            <person name="Coutinho P.M."/>
            <person name="Delaruelle C."/>
            <person name="Detter J.C."/>
            <person name="Deveau A."/>
            <person name="DiFazio S."/>
            <person name="Duplessis S."/>
            <person name="Fraissinet-Tachet L."/>
            <person name="Lucic E."/>
            <person name="Frey-Klett P."/>
            <person name="Fourrey C."/>
            <person name="Feussner I."/>
            <person name="Gay G."/>
            <person name="Grimwood J."/>
            <person name="Hoegger P.J."/>
            <person name="Jain P."/>
            <person name="Kilaru S."/>
            <person name="Labbe J."/>
            <person name="Lin Y.C."/>
            <person name="Legue V."/>
            <person name="Le Tacon F."/>
            <person name="Marmeisse R."/>
            <person name="Melayah D."/>
            <person name="Montanini B."/>
            <person name="Muratet M."/>
            <person name="Nehls U."/>
            <person name="Niculita-Hirzel H."/>
            <person name="Oudot-Le Secq M.P."/>
            <person name="Peter M."/>
            <person name="Quesneville H."/>
            <person name="Rajashekar B."/>
            <person name="Reich M."/>
            <person name="Rouhier N."/>
            <person name="Schmutz J."/>
            <person name="Yin T."/>
            <person name="Chalot M."/>
            <person name="Henrissat B."/>
            <person name="Kuees U."/>
            <person name="Lucas S."/>
            <person name="Van de Peer Y."/>
            <person name="Podila G.K."/>
            <person name="Polle A."/>
            <person name="Pukkila P.J."/>
            <person name="Richardson P.M."/>
            <person name="Rouze P."/>
            <person name="Sanders I.R."/>
            <person name="Stajich J.E."/>
            <person name="Tunlid A."/>
            <person name="Tuskan G."/>
            <person name="Grigoriev I.V."/>
        </authorList>
    </citation>
    <scope>NUCLEOTIDE SEQUENCE [LARGE SCALE GENOMIC DNA]</scope>
    <source>
        <strain evidence="2">S238N-H82 / ATCC MYA-4686</strain>
    </source>
</reference>
<dbReference type="KEGG" id="lbc:LACBIDRAFT_304529"/>
<dbReference type="GeneID" id="6080524"/>
<dbReference type="Proteomes" id="UP000001194">
    <property type="component" value="Unassembled WGS sequence"/>
</dbReference>
<dbReference type="AlphaFoldDB" id="B0DLU5"/>
<gene>
    <name evidence="1" type="ORF">LACBIDRAFT_304529</name>
</gene>